<evidence type="ECO:0000313" key="2">
    <source>
        <dbReference type="Proteomes" id="UP000241818"/>
    </source>
</evidence>
<sequence length="103" mass="11421">MAYNERRGPNVSEYVANLNAIPTPQELQSSNADNFNLDDELAMFTNTQFFDFDAGQDTDLQLGGFGVDGQGRNPVQDNLDIKPLDFSQGACGHCLELRSRCYP</sequence>
<dbReference type="RefSeq" id="XP_024720549.1">
    <property type="nucleotide sequence ID" value="XM_024862727.1"/>
</dbReference>
<keyword evidence="2" id="KW-1185">Reference proteome</keyword>
<protein>
    <submittedName>
        <fullName evidence="1">Uncharacterized protein</fullName>
    </submittedName>
</protein>
<dbReference type="EMBL" id="KZ679012">
    <property type="protein sequence ID" value="PSS17041.1"/>
    <property type="molecule type" value="Genomic_DNA"/>
</dbReference>
<proteinExistence type="predicted"/>
<evidence type="ECO:0000313" key="1">
    <source>
        <dbReference type="EMBL" id="PSS17041.1"/>
    </source>
</evidence>
<name>A0A2T3B0W5_AMORE</name>
<reference evidence="1 2" key="1">
    <citation type="journal article" date="2018" name="New Phytol.">
        <title>Comparative genomics and transcriptomics depict ericoid mycorrhizal fungi as versatile saprotrophs and plant mutualists.</title>
        <authorList>
            <person name="Martino E."/>
            <person name="Morin E."/>
            <person name="Grelet G.A."/>
            <person name="Kuo A."/>
            <person name="Kohler A."/>
            <person name="Daghino S."/>
            <person name="Barry K.W."/>
            <person name="Cichocki N."/>
            <person name="Clum A."/>
            <person name="Dockter R.B."/>
            <person name="Hainaut M."/>
            <person name="Kuo R.C."/>
            <person name="LaButti K."/>
            <person name="Lindahl B.D."/>
            <person name="Lindquist E.A."/>
            <person name="Lipzen A."/>
            <person name="Khouja H.R."/>
            <person name="Magnuson J."/>
            <person name="Murat C."/>
            <person name="Ohm R.A."/>
            <person name="Singer S.W."/>
            <person name="Spatafora J.W."/>
            <person name="Wang M."/>
            <person name="Veneault-Fourrey C."/>
            <person name="Henrissat B."/>
            <person name="Grigoriev I.V."/>
            <person name="Martin F.M."/>
            <person name="Perotto S."/>
        </authorList>
    </citation>
    <scope>NUCLEOTIDE SEQUENCE [LARGE SCALE GENOMIC DNA]</scope>
    <source>
        <strain evidence="1 2">ATCC 22711</strain>
    </source>
</reference>
<dbReference type="STRING" id="857342.A0A2T3B0W5"/>
<dbReference type="GeneID" id="36570808"/>
<organism evidence="1 2">
    <name type="scientific">Amorphotheca resinae ATCC 22711</name>
    <dbReference type="NCBI Taxonomy" id="857342"/>
    <lineage>
        <taxon>Eukaryota</taxon>
        <taxon>Fungi</taxon>
        <taxon>Dikarya</taxon>
        <taxon>Ascomycota</taxon>
        <taxon>Pezizomycotina</taxon>
        <taxon>Leotiomycetes</taxon>
        <taxon>Helotiales</taxon>
        <taxon>Amorphothecaceae</taxon>
        <taxon>Amorphotheca</taxon>
    </lineage>
</organism>
<accession>A0A2T3B0W5</accession>
<dbReference type="Proteomes" id="UP000241818">
    <property type="component" value="Unassembled WGS sequence"/>
</dbReference>
<dbReference type="InParanoid" id="A0A2T3B0W5"/>
<gene>
    <name evidence="1" type="ORF">M430DRAFT_141734</name>
</gene>
<dbReference type="AlphaFoldDB" id="A0A2T3B0W5"/>
<dbReference type="OrthoDB" id="1939598at2759"/>